<feature type="region of interest" description="Disordered" evidence="1">
    <location>
        <begin position="94"/>
        <end position="148"/>
    </location>
</feature>
<feature type="compositionally biased region" description="Basic and acidic residues" evidence="1">
    <location>
        <begin position="139"/>
        <end position="148"/>
    </location>
</feature>
<protein>
    <submittedName>
        <fullName evidence="2">Uncharacterized protein</fullName>
    </submittedName>
</protein>
<feature type="compositionally biased region" description="Basic and acidic residues" evidence="1">
    <location>
        <begin position="107"/>
        <end position="116"/>
    </location>
</feature>
<feature type="region of interest" description="Disordered" evidence="1">
    <location>
        <begin position="1"/>
        <end position="33"/>
    </location>
</feature>
<dbReference type="EMBL" id="VSRR010032218">
    <property type="protein sequence ID" value="MPC71058.1"/>
    <property type="molecule type" value="Genomic_DNA"/>
</dbReference>
<accession>A0A5B7HQS3</accession>
<proteinExistence type="predicted"/>
<evidence type="ECO:0000256" key="1">
    <source>
        <dbReference type="SAM" id="MobiDB-lite"/>
    </source>
</evidence>
<comment type="caution">
    <text evidence="2">The sequence shown here is derived from an EMBL/GenBank/DDBJ whole genome shotgun (WGS) entry which is preliminary data.</text>
</comment>
<reference evidence="2 3" key="1">
    <citation type="submission" date="2019-05" db="EMBL/GenBank/DDBJ databases">
        <title>Another draft genome of Portunus trituberculatus and its Hox gene families provides insights of decapod evolution.</title>
        <authorList>
            <person name="Jeong J.-H."/>
            <person name="Song I."/>
            <person name="Kim S."/>
            <person name="Choi T."/>
            <person name="Kim D."/>
            <person name="Ryu S."/>
            <person name="Kim W."/>
        </authorList>
    </citation>
    <scope>NUCLEOTIDE SEQUENCE [LARGE SCALE GENOMIC DNA]</scope>
    <source>
        <tissue evidence="2">Muscle</tissue>
    </source>
</reference>
<name>A0A5B7HQS3_PORTR</name>
<dbReference type="Proteomes" id="UP000324222">
    <property type="component" value="Unassembled WGS sequence"/>
</dbReference>
<sequence length="148" mass="16471">MLMRREEASVDVGHGLEPTPRRGSNEPPCPPTCQPATCRPRWTDNPALESHRRDPWGTAVVVQKGWPEALRVEKLPSQPGGTLLSREEDWAWHEADRSSGSTTCLGIEERPPETMKRAHSQNQRGLVELPVKPPQPEGTVREHPPPSA</sequence>
<keyword evidence="3" id="KW-1185">Reference proteome</keyword>
<organism evidence="2 3">
    <name type="scientific">Portunus trituberculatus</name>
    <name type="common">Swimming crab</name>
    <name type="synonym">Neptunus trituberculatus</name>
    <dbReference type="NCBI Taxonomy" id="210409"/>
    <lineage>
        <taxon>Eukaryota</taxon>
        <taxon>Metazoa</taxon>
        <taxon>Ecdysozoa</taxon>
        <taxon>Arthropoda</taxon>
        <taxon>Crustacea</taxon>
        <taxon>Multicrustacea</taxon>
        <taxon>Malacostraca</taxon>
        <taxon>Eumalacostraca</taxon>
        <taxon>Eucarida</taxon>
        <taxon>Decapoda</taxon>
        <taxon>Pleocyemata</taxon>
        <taxon>Brachyura</taxon>
        <taxon>Eubrachyura</taxon>
        <taxon>Portunoidea</taxon>
        <taxon>Portunidae</taxon>
        <taxon>Portuninae</taxon>
        <taxon>Portunus</taxon>
    </lineage>
</organism>
<dbReference type="AlphaFoldDB" id="A0A5B7HQS3"/>
<evidence type="ECO:0000313" key="3">
    <source>
        <dbReference type="Proteomes" id="UP000324222"/>
    </source>
</evidence>
<gene>
    <name evidence="2" type="ORF">E2C01_065326</name>
</gene>
<evidence type="ECO:0000313" key="2">
    <source>
        <dbReference type="EMBL" id="MPC71058.1"/>
    </source>
</evidence>